<proteinExistence type="predicted"/>
<comment type="caution">
    <text evidence="1">The sequence shown here is derived from an EMBL/GenBank/DDBJ whole genome shotgun (WGS) entry which is preliminary data.</text>
</comment>
<evidence type="ECO:0000313" key="1">
    <source>
        <dbReference type="EMBL" id="KKL72394.1"/>
    </source>
</evidence>
<accession>A0A0F9EEL9</accession>
<dbReference type="AlphaFoldDB" id="A0A0F9EEL9"/>
<sequence>MNTNYAQACQEILELRLEEGSVLRDSKDMDRLTYQLTESDILPEDMRVGDFIHGCMEPQFKSISYQFMPSERKAKK</sequence>
<protein>
    <submittedName>
        <fullName evidence="1">Uncharacterized protein</fullName>
    </submittedName>
</protein>
<gene>
    <name evidence="1" type="ORF">LCGC14_2085300</name>
</gene>
<dbReference type="EMBL" id="LAZR01025287">
    <property type="protein sequence ID" value="KKL72394.1"/>
    <property type="molecule type" value="Genomic_DNA"/>
</dbReference>
<reference evidence="1" key="1">
    <citation type="journal article" date="2015" name="Nature">
        <title>Complex archaea that bridge the gap between prokaryotes and eukaryotes.</title>
        <authorList>
            <person name="Spang A."/>
            <person name="Saw J.H."/>
            <person name="Jorgensen S.L."/>
            <person name="Zaremba-Niedzwiedzka K."/>
            <person name="Martijn J."/>
            <person name="Lind A.E."/>
            <person name="van Eijk R."/>
            <person name="Schleper C."/>
            <person name="Guy L."/>
            <person name="Ettema T.J."/>
        </authorList>
    </citation>
    <scope>NUCLEOTIDE SEQUENCE</scope>
</reference>
<name>A0A0F9EEL9_9ZZZZ</name>
<organism evidence="1">
    <name type="scientific">marine sediment metagenome</name>
    <dbReference type="NCBI Taxonomy" id="412755"/>
    <lineage>
        <taxon>unclassified sequences</taxon>
        <taxon>metagenomes</taxon>
        <taxon>ecological metagenomes</taxon>
    </lineage>
</organism>